<sequence>MLYKVVGLDVSLITEKIRRRDQLVRCLFVGSETFNLVCFGVDKALFSAGQCQEPPECPECDKSPCNSLHSTTIDNDGNGKISRRHSGLIDLKFCKLPSAIKLLIFFSAKMAKFREEMVELQDLNLRRSVAQCTECKVHLLIANSTSMRLYAKALPFRI</sequence>
<dbReference type="WBParaSite" id="ACAC_0000001101-mRNA-1">
    <property type="protein sequence ID" value="ACAC_0000001101-mRNA-1"/>
    <property type="gene ID" value="ACAC_0000001101"/>
</dbReference>
<name>A0A0K0CSP6_ANGCA</name>
<keyword evidence="1" id="KW-1185">Reference proteome</keyword>
<dbReference type="Proteomes" id="UP000035642">
    <property type="component" value="Unassembled WGS sequence"/>
</dbReference>
<accession>A0A0K0CSP6</accession>
<proteinExistence type="predicted"/>
<organism evidence="1 2">
    <name type="scientific">Angiostrongylus cantonensis</name>
    <name type="common">Rat lungworm</name>
    <dbReference type="NCBI Taxonomy" id="6313"/>
    <lineage>
        <taxon>Eukaryota</taxon>
        <taxon>Metazoa</taxon>
        <taxon>Ecdysozoa</taxon>
        <taxon>Nematoda</taxon>
        <taxon>Chromadorea</taxon>
        <taxon>Rhabditida</taxon>
        <taxon>Rhabditina</taxon>
        <taxon>Rhabditomorpha</taxon>
        <taxon>Strongyloidea</taxon>
        <taxon>Metastrongylidae</taxon>
        <taxon>Angiostrongylus</taxon>
    </lineage>
</organism>
<protein>
    <submittedName>
        <fullName evidence="2">UDENN FLCN/SMCR8-type domain-containing protein</fullName>
    </submittedName>
</protein>
<reference evidence="2" key="2">
    <citation type="submission" date="2017-02" db="UniProtKB">
        <authorList>
            <consortium name="WormBaseParasite"/>
        </authorList>
    </citation>
    <scope>IDENTIFICATION</scope>
</reference>
<dbReference type="AlphaFoldDB" id="A0A0K0CSP6"/>
<reference evidence="1" key="1">
    <citation type="submission" date="2012-09" db="EMBL/GenBank/DDBJ databases">
        <authorList>
            <person name="Martin A.A."/>
        </authorList>
    </citation>
    <scope>NUCLEOTIDE SEQUENCE</scope>
</reference>
<evidence type="ECO:0000313" key="1">
    <source>
        <dbReference type="Proteomes" id="UP000035642"/>
    </source>
</evidence>
<evidence type="ECO:0000313" key="2">
    <source>
        <dbReference type="WBParaSite" id="ACAC_0000001101-mRNA-1"/>
    </source>
</evidence>